<gene>
    <name evidence="1" type="ORF">CEXT_422801</name>
</gene>
<proteinExistence type="predicted"/>
<dbReference type="EMBL" id="BPLR01013976">
    <property type="protein sequence ID" value="GIY65258.1"/>
    <property type="molecule type" value="Genomic_DNA"/>
</dbReference>
<evidence type="ECO:0000313" key="2">
    <source>
        <dbReference type="Proteomes" id="UP001054945"/>
    </source>
</evidence>
<name>A0AAV4V5D6_CAEEX</name>
<reference evidence="1 2" key="1">
    <citation type="submission" date="2021-06" db="EMBL/GenBank/DDBJ databases">
        <title>Caerostris extrusa draft genome.</title>
        <authorList>
            <person name="Kono N."/>
            <person name="Arakawa K."/>
        </authorList>
    </citation>
    <scope>NUCLEOTIDE SEQUENCE [LARGE SCALE GENOMIC DNA]</scope>
</reference>
<keyword evidence="2" id="KW-1185">Reference proteome</keyword>
<protein>
    <submittedName>
        <fullName evidence="1">Uncharacterized protein</fullName>
    </submittedName>
</protein>
<organism evidence="1 2">
    <name type="scientific">Caerostris extrusa</name>
    <name type="common">Bark spider</name>
    <name type="synonym">Caerostris bankana</name>
    <dbReference type="NCBI Taxonomy" id="172846"/>
    <lineage>
        <taxon>Eukaryota</taxon>
        <taxon>Metazoa</taxon>
        <taxon>Ecdysozoa</taxon>
        <taxon>Arthropoda</taxon>
        <taxon>Chelicerata</taxon>
        <taxon>Arachnida</taxon>
        <taxon>Araneae</taxon>
        <taxon>Araneomorphae</taxon>
        <taxon>Entelegynae</taxon>
        <taxon>Araneoidea</taxon>
        <taxon>Araneidae</taxon>
        <taxon>Caerostris</taxon>
    </lineage>
</organism>
<sequence length="73" mass="8421">MMQLDFPTAQRFTFLSSPPVTITLPDFRPKARQVTLAPWATNSSANKYNRLQSLMEAIHFKTLMKQSKAQTYK</sequence>
<accession>A0AAV4V5D6</accession>
<dbReference type="Proteomes" id="UP001054945">
    <property type="component" value="Unassembled WGS sequence"/>
</dbReference>
<evidence type="ECO:0000313" key="1">
    <source>
        <dbReference type="EMBL" id="GIY65258.1"/>
    </source>
</evidence>
<dbReference type="AlphaFoldDB" id="A0AAV4V5D6"/>
<comment type="caution">
    <text evidence="1">The sequence shown here is derived from an EMBL/GenBank/DDBJ whole genome shotgun (WGS) entry which is preliminary data.</text>
</comment>